<dbReference type="InterPro" id="IPR010516">
    <property type="entry name" value="SAP18"/>
</dbReference>
<gene>
    <name evidence="3" type="ORF">F503_04990</name>
</gene>
<feature type="region of interest" description="Disordered" evidence="2">
    <location>
        <begin position="206"/>
        <end position="228"/>
    </location>
</feature>
<evidence type="ECO:0000256" key="2">
    <source>
        <dbReference type="SAM" id="MobiDB-lite"/>
    </source>
</evidence>
<accession>S3D8U2</accession>
<sequence>MRVGPSKDSSTLTWISLDKSKKRWPSRITQDLCHCVEDERFQQKEQNKTRHNNGAETDPDTRMAAGPFLVKLYYRTGAFHRTDEFSTAHQLPFVAAHTFLTCSLAELSYFLAASQDPAVLPNTAVGTRIAFRLVHVNDDDAKDDSNMVSGSIGLPRITIKDIGSVVIGGGGPGAPTGTSSLEALDDYSIEGLDFDAQPEWGTADVEANTGRGYDDAEYGARSSQRSDTKTLADVHFVPGDCISCAIMPPLASGCAVPAGDIRSGRGSGIGEASIASKRPPPPPRKRSEGAGSRYYPESDYRIGKRGRNDRGGGPPYAAAVPTGEWRRGDALPDTGVWVRDGGRSGAPGNNDGGATGWPGSRRRRRNGR</sequence>
<evidence type="ECO:0000313" key="3">
    <source>
        <dbReference type="EMBL" id="EPE09895.1"/>
    </source>
</evidence>
<feature type="region of interest" description="Disordered" evidence="2">
    <location>
        <begin position="265"/>
        <end position="368"/>
    </location>
</feature>
<name>S3D8U2_OPHP1</name>
<dbReference type="Pfam" id="PF06487">
    <property type="entry name" value="SAP18"/>
    <property type="match status" value="1"/>
</dbReference>
<protein>
    <submittedName>
        <fullName evidence="3">Sin3-associated polypeptide sap18</fullName>
    </submittedName>
</protein>
<dbReference type="eggNOG" id="KOG3391">
    <property type="taxonomic scope" value="Eukaryota"/>
</dbReference>
<dbReference type="PANTHER" id="PTHR13082:SF0">
    <property type="entry name" value="HISTONE DEACETYLASE COMPLEX SUBUNIT SAP18"/>
    <property type="match status" value="1"/>
</dbReference>
<dbReference type="HOGENOM" id="CLU_064128_0_0_1"/>
<dbReference type="GO" id="GO:0005634">
    <property type="term" value="C:nucleus"/>
    <property type="evidence" value="ECO:0007669"/>
    <property type="project" value="TreeGrafter"/>
</dbReference>
<dbReference type="AlphaFoldDB" id="S3D8U2"/>
<dbReference type="Proteomes" id="UP000016923">
    <property type="component" value="Unassembled WGS sequence"/>
</dbReference>
<dbReference type="EMBL" id="KE148146">
    <property type="protein sequence ID" value="EPE09895.1"/>
    <property type="molecule type" value="Genomic_DNA"/>
</dbReference>
<dbReference type="InterPro" id="IPR042534">
    <property type="entry name" value="SAP18_sf"/>
</dbReference>
<dbReference type="OMA" id="CISCAIM"/>
<keyword evidence="4" id="KW-1185">Reference proteome</keyword>
<dbReference type="PANTHER" id="PTHR13082">
    <property type="entry name" value="SAP18"/>
    <property type="match status" value="1"/>
</dbReference>
<evidence type="ECO:0000256" key="1">
    <source>
        <dbReference type="ARBA" id="ARBA00009143"/>
    </source>
</evidence>
<proteinExistence type="inferred from homology"/>
<dbReference type="VEuPathDB" id="FungiDB:F503_04990"/>
<dbReference type="Gene3D" id="3.10.20.550">
    <property type="entry name" value="ASAP complex, SAP18 subunit"/>
    <property type="match status" value="1"/>
</dbReference>
<feature type="compositionally biased region" description="Basic and acidic residues" evidence="2">
    <location>
        <begin position="296"/>
        <end position="310"/>
    </location>
</feature>
<dbReference type="OrthoDB" id="440566at2759"/>
<evidence type="ECO:0000313" key="4">
    <source>
        <dbReference type="Proteomes" id="UP000016923"/>
    </source>
</evidence>
<dbReference type="STRING" id="1262450.S3D8U2"/>
<organism evidence="3 4">
    <name type="scientific">Ophiostoma piceae (strain UAMH 11346)</name>
    <name type="common">Sap stain fungus</name>
    <dbReference type="NCBI Taxonomy" id="1262450"/>
    <lineage>
        <taxon>Eukaryota</taxon>
        <taxon>Fungi</taxon>
        <taxon>Dikarya</taxon>
        <taxon>Ascomycota</taxon>
        <taxon>Pezizomycotina</taxon>
        <taxon>Sordariomycetes</taxon>
        <taxon>Sordariomycetidae</taxon>
        <taxon>Ophiostomatales</taxon>
        <taxon>Ophiostomataceae</taxon>
        <taxon>Ophiostoma</taxon>
    </lineage>
</organism>
<comment type="similarity">
    <text evidence="1">Belongs to the SAP18 family.</text>
</comment>
<reference evidence="3 4" key="1">
    <citation type="journal article" date="2013" name="BMC Genomics">
        <title>The genome and transcriptome of the pine saprophyte Ophiostoma piceae, and a comparison with the bark beetle-associated pine pathogen Grosmannia clavigera.</title>
        <authorList>
            <person name="Haridas S."/>
            <person name="Wang Y."/>
            <person name="Lim L."/>
            <person name="Massoumi Alamouti S."/>
            <person name="Jackman S."/>
            <person name="Docking R."/>
            <person name="Robertson G."/>
            <person name="Birol I."/>
            <person name="Bohlmann J."/>
            <person name="Breuil C."/>
        </authorList>
    </citation>
    <scope>NUCLEOTIDE SEQUENCE [LARGE SCALE GENOMIC DNA]</scope>
    <source>
        <strain evidence="3 4">UAMH 11346</strain>
    </source>
</reference>